<dbReference type="NCBIfam" id="NF033748">
    <property type="entry name" value="class_F_sortase"/>
    <property type="match status" value="1"/>
</dbReference>
<evidence type="ECO:0000256" key="2">
    <source>
        <dbReference type="SAM" id="Phobius"/>
    </source>
</evidence>
<dbReference type="InterPro" id="IPR023365">
    <property type="entry name" value="Sortase_dom-sf"/>
</dbReference>
<feature type="transmembrane region" description="Helical" evidence="2">
    <location>
        <begin position="12"/>
        <end position="30"/>
    </location>
</feature>
<proteinExistence type="predicted"/>
<keyword evidence="2" id="KW-0812">Transmembrane</keyword>
<reference evidence="3" key="1">
    <citation type="submission" date="2024-01" db="EMBL/GenBank/DDBJ databases">
        <title>First draft genome sequence data of TA4-1, the type strain of Gram-positive actinobacterium Streptomyces chiangmaiensis.</title>
        <authorList>
            <person name="Yasawong M."/>
            <person name="Nantapong N."/>
        </authorList>
    </citation>
    <scope>NUCLEOTIDE SEQUENCE</scope>
    <source>
        <strain evidence="3">TA4-1</strain>
    </source>
</reference>
<keyword evidence="4" id="KW-1185">Reference proteome</keyword>
<dbReference type="SUPFAM" id="SSF63817">
    <property type="entry name" value="Sortase"/>
    <property type="match status" value="1"/>
</dbReference>
<comment type="caution">
    <text evidence="3">The sequence shown here is derived from an EMBL/GenBank/DDBJ whole genome shotgun (WGS) entry which is preliminary data.</text>
</comment>
<evidence type="ECO:0000313" key="3">
    <source>
        <dbReference type="EMBL" id="MED7824778.1"/>
    </source>
</evidence>
<evidence type="ECO:0000256" key="1">
    <source>
        <dbReference type="ARBA" id="ARBA00022801"/>
    </source>
</evidence>
<dbReference type="RefSeq" id="WP_329509206.1">
    <property type="nucleotide sequence ID" value="NZ_BAAAYZ010000296.1"/>
</dbReference>
<keyword evidence="2" id="KW-0472">Membrane</keyword>
<name>A0ABU7FN16_9ACTN</name>
<dbReference type="Pfam" id="PF04203">
    <property type="entry name" value="Sortase"/>
    <property type="match status" value="1"/>
</dbReference>
<dbReference type="InterPro" id="IPR042001">
    <property type="entry name" value="Sortase_F"/>
</dbReference>
<dbReference type="CDD" id="cd05829">
    <property type="entry name" value="Sortase_F"/>
    <property type="match status" value="1"/>
</dbReference>
<organism evidence="3 4">
    <name type="scientific">Streptomyces chiangmaiensis</name>
    <dbReference type="NCBI Taxonomy" id="766497"/>
    <lineage>
        <taxon>Bacteria</taxon>
        <taxon>Bacillati</taxon>
        <taxon>Actinomycetota</taxon>
        <taxon>Actinomycetes</taxon>
        <taxon>Kitasatosporales</taxon>
        <taxon>Streptomycetaceae</taxon>
        <taxon>Streptomyces</taxon>
    </lineage>
</organism>
<evidence type="ECO:0000313" key="4">
    <source>
        <dbReference type="Proteomes" id="UP001333996"/>
    </source>
</evidence>
<dbReference type="InterPro" id="IPR005754">
    <property type="entry name" value="Sortase"/>
</dbReference>
<dbReference type="Gene3D" id="2.40.260.10">
    <property type="entry name" value="Sortase"/>
    <property type="match status" value="1"/>
</dbReference>
<keyword evidence="1" id="KW-0378">Hydrolase</keyword>
<dbReference type="Proteomes" id="UP001333996">
    <property type="component" value="Unassembled WGS sequence"/>
</dbReference>
<gene>
    <name evidence="3" type="ORF">VXC91_23000</name>
</gene>
<dbReference type="EMBL" id="JAYWVC010000083">
    <property type="protein sequence ID" value="MED7824778.1"/>
    <property type="molecule type" value="Genomic_DNA"/>
</dbReference>
<sequence>MSRHERSCGTGRLLMGLAWVVLLLGLWQWGSDVTDLRQGISAPMTGDMAAAGRPPEHELPPAAAPLRQAMPLRVDIPAIGVQAPVVPRGLDGQGAVDPPPYDQPGVVGWYRAGVTPGAAGTALFVGHVDTESKPAVFYRLSGLRPGAAVRVVRDDGRVAEFTVEDVTILARDGFDARQAYGPREPGRAELRLITCGGSYDRASRTYSANVVVSAYLSGAGR</sequence>
<keyword evidence="2" id="KW-1133">Transmembrane helix</keyword>
<accession>A0ABU7FN16</accession>
<protein>
    <submittedName>
        <fullName evidence="3">Class F sortase</fullName>
    </submittedName>
</protein>